<dbReference type="InterPro" id="IPR013908">
    <property type="entry name" value="Nibrin_C"/>
</dbReference>
<dbReference type="Proteomes" id="UP001295444">
    <property type="component" value="Chromosome 04"/>
</dbReference>
<dbReference type="Pfam" id="PF16508">
    <property type="entry name" value="NIBRIN_BRCT_II"/>
    <property type="match status" value="1"/>
</dbReference>
<keyword evidence="4" id="KW-1185">Reference proteome</keyword>
<evidence type="ECO:0000259" key="2">
    <source>
        <dbReference type="SMART" id="SM01348"/>
    </source>
</evidence>
<dbReference type="GO" id="GO:0000724">
    <property type="term" value="P:double-strand break repair via homologous recombination"/>
    <property type="evidence" value="ECO:0007669"/>
    <property type="project" value="TreeGrafter"/>
</dbReference>
<evidence type="ECO:0000313" key="4">
    <source>
        <dbReference type="Proteomes" id="UP001295444"/>
    </source>
</evidence>
<name>A0AAD1S3N2_PELCU</name>
<dbReference type="GO" id="GO:0007095">
    <property type="term" value="P:mitotic G2 DNA damage checkpoint signaling"/>
    <property type="evidence" value="ECO:0007669"/>
    <property type="project" value="InterPro"/>
</dbReference>
<evidence type="ECO:0000256" key="1">
    <source>
        <dbReference type="SAM" id="MobiDB-lite"/>
    </source>
</evidence>
<dbReference type="GO" id="GO:0003684">
    <property type="term" value="F:damaged DNA binding"/>
    <property type="evidence" value="ECO:0007669"/>
    <property type="project" value="TreeGrafter"/>
</dbReference>
<feature type="region of interest" description="Disordered" evidence="1">
    <location>
        <begin position="258"/>
        <end position="278"/>
    </location>
</feature>
<dbReference type="InterPro" id="IPR043014">
    <property type="entry name" value="Nibrin_BRCT2_sf"/>
</dbReference>
<proteinExistence type="predicted"/>
<feature type="compositionally biased region" description="Acidic residues" evidence="1">
    <location>
        <begin position="426"/>
        <end position="443"/>
    </location>
</feature>
<dbReference type="FunFam" id="3.40.50.10980:FF:000001">
    <property type="entry name" value="Nibrin"/>
    <property type="match status" value="1"/>
</dbReference>
<evidence type="ECO:0000313" key="3">
    <source>
        <dbReference type="EMBL" id="CAH2285542.1"/>
    </source>
</evidence>
<organism evidence="3 4">
    <name type="scientific">Pelobates cultripes</name>
    <name type="common">Western spadefoot toad</name>
    <dbReference type="NCBI Taxonomy" id="61616"/>
    <lineage>
        <taxon>Eukaryota</taxon>
        <taxon>Metazoa</taxon>
        <taxon>Chordata</taxon>
        <taxon>Craniata</taxon>
        <taxon>Vertebrata</taxon>
        <taxon>Euteleostomi</taxon>
        <taxon>Amphibia</taxon>
        <taxon>Batrachia</taxon>
        <taxon>Anura</taxon>
        <taxon>Pelobatoidea</taxon>
        <taxon>Pelobatidae</taxon>
        <taxon>Pelobates</taxon>
    </lineage>
</organism>
<protein>
    <submittedName>
        <fullName evidence="3">Nibrin isoform X2</fullName>
    </submittedName>
</protein>
<feature type="domain" description="Nibrin C-terminal" evidence="2">
    <location>
        <begin position="547"/>
        <end position="611"/>
    </location>
</feature>
<sequence>MAAAAPTKWLPWLQKQSAAYRVVIMRHCHGRKNCSTICALICCRPIVLPEYFNQLIKSIRQKQTRPAFTSFIPSIDEPSIKSDTVDLSDNAKRKDIFKGKVFIFLSAKQYRKLSPAITFGSGEAKLLKGDFNEPSILENPSTCVIDVGVADSQLSESSPTWINSILNVLQSKDLRAIPEAEIGLAVLYMSTEIYCNPQRCSAIGNLTDIPKTSIISQSMAVDETVLPAPTLNTTAYVANTEPQDQANTLMDVSGVQVVKETPKRNRKGNHSKGYSEDCPYNSSDVKGALIQENTILSEKSQLPEFPKFKERISQKSQHASQIKNYFKPLSKKRDREDDERDMSSTKVARVENILPSSEQLAPIVSQSMKDKGRLISPDDDLDLETEPVMSHGEKVGISKTPPTVSTIMGKATLEMDGTTKKRKELEEDLVEESDLESDGDVNDVMEQNDLNCSNINDVKRRKVESKNDNSTFEDGTKSTSDICTLNMGIKKEPESPSQEKKFTKGPKIENDYDGLPSKLLLTEFRSLTVCRPSTNKQFNTNTNHENLPNFKKFRKIAYPGAGVFPHIIGGSDLIAHDRKKNSELEQWLRQEVEEQTQQAQEELMAEDLFRYNPKSMKRRR</sequence>
<dbReference type="EMBL" id="OW240915">
    <property type="protein sequence ID" value="CAH2285542.1"/>
    <property type="molecule type" value="Genomic_DNA"/>
</dbReference>
<dbReference type="PANTHER" id="PTHR12162">
    <property type="entry name" value="NIBRIN-RELATED"/>
    <property type="match status" value="1"/>
</dbReference>
<dbReference type="PANTHER" id="PTHR12162:SF0">
    <property type="entry name" value="NIBRIN"/>
    <property type="match status" value="1"/>
</dbReference>
<reference evidence="3" key="1">
    <citation type="submission" date="2022-03" db="EMBL/GenBank/DDBJ databases">
        <authorList>
            <person name="Alioto T."/>
            <person name="Alioto T."/>
            <person name="Gomez Garrido J."/>
        </authorList>
    </citation>
    <scope>NUCLEOTIDE SEQUENCE</scope>
</reference>
<accession>A0AAD1S3N2</accession>
<dbReference type="SMART" id="SM01348">
    <property type="entry name" value="Nbs1_C"/>
    <property type="match status" value="1"/>
</dbReference>
<dbReference type="AlphaFoldDB" id="A0AAD1S3N2"/>
<dbReference type="InterPro" id="IPR032429">
    <property type="entry name" value="Nibrin_BRCT2"/>
</dbReference>
<dbReference type="Gene3D" id="3.40.50.10980">
    <property type="entry name" value="Nibrin, BRCT2 domain"/>
    <property type="match status" value="1"/>
</dbReference>
<dbReference type="Pfam" id="PF08599">
    <property type="entry name" value="Nbs1_C"/>
    <property type="match status" value="1"/>
</dbReference>
<feature type="region of interest" description="Disordered" evidence="1">
    <location>
        <begin position="417"/>
        <end position="478"/>
    </location>
</feature>
<gene>
    <name evidence="3" type="ORF">PECUL_23A010144</name>
</gene>
<dbReference type="InterPro" id="IPR040227">
    <property type="entry name" value="Nibrin-rel"/>
</dbReference>
<feature type="compositionally biased region" description="Polar residues" evidence="1">
    <location>
        <begin position="468"/>
        <end position="478"/>
    </location>
</feature>
<dbReference type="GO" id="GO:0030870">
    <property type="term" value="C:Mre11 complex"/>
    <property type="evidence" value="ECO:0007669"/>
    <property type="project" value="InterPro"/>
</dbReference>